<evidence type="ECO:0000313" key="1">
    <source>
        <dbReference type="EMBL" id="MFC6150632.1"/>
    </source>
</evidence>
<dbReference type="Pfam" id="PF12643">
    <property type="entry name" value="MazG-like"/>
    <property type="match status" value="1"/>
</dbReference>
<name>A0ABW1QP72_9ACTN</name>
<dbReference type="PIRSF" id="PIRSF029826">
    <property type="entry name" value="UCP029826_pph"/>
    <property type="match status" value="1"/>
</dbReference>
<dbReference type="SUPFAM" id="SSF101386">
    <property type="entry name" value="all-alpha NTP pyrophosphatases"/>
    <property type="match status" value="1"/>
</dbReference>
<dbReference type="PANTHER" id="PTHR14552">
    <property type="match status" value="1"/>
</dbReference>
<reference evidence="2" key="1">
    <citation type="journal article" date="2019" name="Int. J. Syst. Evol. Microbiol.">
        <title>The Global Catalogue of Microorganisms (GCM) 10K type strain sequencing project: providing services to taxonomists for standard genome sequencing and annotation.</title>
        <authorList>
            <consortium name="The Broad Institute Genomics Platform"/>
            <consortium name="The Broad Institute Genome Sequencing Center for Infectious Disease"/>
            <person name="Wu L."/>
            <person name="Ma J."/>
        </authorList>
    </citation>
    <scope>NUCLEOTIDE SEQUENCE [LARGE SCALE GENOMIC DNA]</scope>
    <source>
        <strain evidence="2">CGMCC 4.7198</strain>
    </source>
</reference>
<proteinExistence type="predicted"/>
<sequence length="104" mass="11536">MSDLTALRDAMREFTAERGWERFHDPKSLIVALVGEVGELCELFQWLPSGEAAALAGEEPLRTRAGEEMADVLLYLVRLADVLGVDLAAAAERKMRLNAEKHRA</sequence>
<dbReference type="Proteomes" id="UP001596097">
    <property type="component" value="Unassembled WGS sequence"/>
</dbReference>
<dbReference type="RefSeq" id="WP_228552972.1">
    <property type="nucleotide sequence ID" value="NZ_JBHSQL010000011.1"/>
</dbReference>
<comment type="caution">
    <text evidence="1">The sequence shown here is derived from an EMBL/GenBank/DDBJ whole genome shotgun (WGS) entry which is preliminary data.</text>
</comment>
<dbReference type="Gene3D" id="1.10.287.1080">
    <property type="entry name" value="MazG-like"/>
    <property type="match status" value="1"/>
</dbReference>
<gene>
    <name evidence="1" type="ORF">ACFPYK_14625</name>
</gene>
<evidence type="ECO:0000313" key="2">
    <source>
        <dbReference type="Proteomes" id="UP001596097"/>
    </source>
</evidence>
<dbReference type="EMBL" id="JBHSQL010000011">
    <property type="protein sequence ID" value="MFC6150632.1"/>
    <property type="molecule type" value="Genomic_DNA"/>
</dbReference>
<dbReference type="CDD" id="cd11537">
    <property type="entry name" value="NTP-PPase_RS21-C6_like"/>
    <property type="match status" value="1"/>
</dbReference>
<keyword evidence="2" id="KW-1185">Reference proteome</keyword>
<protein>
    <submittedName>
        <fullName evidence="1">Nucleotide pyrophosphohydrolase</fullName>
    </submittedName>
</protein>
<dbReference type="InterPro" id="IPR025984">
    <property type="entry name" value="DCTPP"/>
</dbReference>
<organism evidence="1 2">
    <name type="scientific">Mumia xiangluensis</name>
    <dbReference type="NCBI Taxonomy" id="1678900"/>
    <lineage>
        <taxon>Bacteria</taxon>
        <taxon>Bacillati</taxon>
        <taxon>Actinomycetota</taxon>
        <taxon>Actinomycetes</taxon>
        <taxon>Propionibacteriales</taxon>
        <taxon>Nocardioidaceae</taxon>
        <taxon>Mumia</taxon>
    </lineage>
</organism>
<accession>A0ABW1QP72</accession>
<dbReference type="PANTHER" id="PTHR14552:SF21">
    <property type="entry name" value="DCTP PYROPHOSPHATASE 1"/>
    <property type="match status" value="1"/>
</dbReference>